<dbReference type="InterPro" id="IPR016186">
    <property type="entry name" value="C-type_lectin-like/link_sf"/>
</dbReference>
<dbReference type="InterPro" id="IPR033992">
    <property type="entry name" value="NKR-like_CTLD"/>
</dbReference>
<dbReference type="CDD" id="cd03593">
    <property type="entry name" value="CLECT_NK_receptors_like"/>
    <property type="match status" value="1"/>
</dbReference>
<gene>
    <name evidence="5" type="ORF">KUDE01_026469</name>
</gene>
<protein>
    <submittedName>
        <fullName evidence="5">C-type lectin domain family 12 member B</fullName>
    </submittedName>
</protein>
<evidence type="ECO:0000256" key="1">
    <source>
        <dbReference type="ARBA" id="ARBA00004401"/>
    </source>
</evidence>
<accession>A0AAD9BDA8</accession>
<feature type="transmembrane region" description="Helical" evidence="3">
    <location>
        <begin position="66"/>
        <end position="90"/>
    </location>
</feature>
<dbReference type="SMART" id="SM00034">
    <property type="entry name" value="CLECT"/>
    <property type="match status" value="1"/>
</dbReference>
<reference evidence="5" key="1">
    <citation type="submission" date="2023-04" db="EMBL/GenBank/DDBJ databases">
        <title>Chromosome-level genome of Chaenocephalus aceratus.</title>
        <authorList>
            <person name="Park H."/>
        </authorList>
    </citation>
    <scope>NUCLEOTIDE SEQUENCE</scope>
    <source>
        <strain evidence="5">DE</strain>
        <tissue evidence="5">Muscle</tissue>
    </source>
</reference>
<name>A0AAD9BDA8_DISEL</name>
<keyword evidence="3" id="KW-1133">Transmembrane helix</keyword>
<evidence type="ECO:0000259" key="4">
    <source>
        <dbReference type="PROSITE" id="PS50041"/>
    </source>
</evidence>
<dbReference type="GO" id="GO:0005886">
    <property type="term" value="C:plasma membrane"/>
    <property type="evidence" value="ECO:0007669"/>
    <property type="project" value="UniProtKB-SubCell"/>
</dbReference>
<organism evidence="5 6">
    <name type="scientific">Dissostichus eleginoides</name>
    <name type="common">Patagonian toothfish</name>
    <name type="synonym">Dissostichus amissus</name>
    <dbReference type="NCBI Taxonomy" id="100907"/>
    <lineage>
        <taxon>Eukaryota</taxon>
        <taxon>Metazoa</taxon>
        <taxon>Chordata</taxon>
        <taxon>Craniata</taxon>
        <taxon>Vertebrata</taxon>
        <taxon>Euteleostomi</taxon>
        <taxon>Actinopterygii</taxon>
        <taxon>Neopterygii</taxon>
        <taxon>Teleostei</taxon>
        <taxon>Neoteleostei</taxon>
        <taxon>Acanthomorphata</taxon>
        <taxon>Eupercaria</taxon>
        <taxon>Perciformes</taxon>
        <taxon>Notothenioidei</taxon>
        <taxon>Nototheniidae</taxon>
        <taxon>Dissostichus</taxon>
    </lineage>
</organism>
<dbReference type="Proteomes" id="UP001228049">
    <property type="component" value="Unassembled WGS sequence"/>
</dbReference>
<keyword evidence="3" id="KW-0472">Membrane</keyword>
<evidence type="ECO:0000256" key="2">
    <source>
        <dbReference type="ARBA" id="ARBA00022734"/>
    </source>
</evidence>
<dbReference type="PANTHER" id="PTHR45710:SF36">
    <property type="entry name" value="C-TYPE LECTIN DOMAIN-CONTAINING PROTEIN"/>
    <property type="match status" value="1"/>
</dbReference>
<dbReference type="GO" id="GO:0030246">
    <property type="term" value="F:carbohydrate binding"/>
    <property type="evidence" value="ECO:0007669"/>
    <property type="project" value="UniProtKB-KW"/>
</dbReference>
<evidence type="ECO:0000256" key="3">
    <source>
        <dbReference type="SAM" id="Phobius"/>
    </source>
</evidence>
<dbReference type="InterPro" id="IPR050828">
    <property type="entry name" value="C-type_lectin/matrix_domain"/>
</dbReference>
<keyword evidence="3" id="KW-0812">Transmembrane</keyword>
<comment type="caution">
    <text evidence="5">The sequence shown here is derived from an EMBL/GenBank/DDBJ whole genome shotgun (WGS) entry which is preliminary data.</text>
</comment>
<sequence length="243" mass="27669">MSSNIYDDINLNVRYTKGAREDEGQREERLVDIYDSAGTEDRVLKQDGGARSENHPPSVQRTRFRAAALTLGLLCLLLLVGVIVLSTLYISMQTKIEELQTSIDKLKNSYCSDTNNQTGWRRFGCRCYFKSTEVKNWTESRRDCWERGAELVIIGSREEQDFTSELSKAETSWIGLQAVRSRWVDEWEWVDGSPPTYSAWKSGLETNPLHGALSTAYIDLDGTWTQTSNGSKGWICEKQITFV</sequence>
<dbReference type="PANTHER" id="PTHR45710">
    <property type="entry name" value="C-TYPE LECTIN DOMAIN-CONTAINING PROTEIN 180"/>
    <property type="match status" value="1"/>
</dbReference>
<proteinExistence type="predicted"/>
<dbReference type="PROSITE" id="PS50041">
    <property type="entry name" value="C_TYPE_LECTIN_2"/>
    <property type="match status" value="1"/>
</dbReference>
<evidence type="ECO:0000313" key="6">
    <source>
        <dbReference type="Proteomes" id="UP001228049"/>
    </source>
</evidence>
<dbReference type="AlphaFoldDB" id="A0AAD9BDA8"/>
<keyword evidence="2" id="KW-0430">Lectin</keyword>
<dbReference type="EMBL" id="JASDAP010000025">
    <property type="protein sequence ID" value="KAK1880951.1"/>
    <property type="molecule type" value="Genomic_DNA"/>
</dbReference>
<dbReference type="Pfam" id="PF00059">
    <property type="entry name" value="Lectin_C"/>
    <property type="match status" value="1"/>
</dbReference>
<dbReference type="Gene3D" id="3.10.100.10">
    <property type="entry name" value="Mannose-Binding Protein A, subunit A"/>
    <property type="match status" value="1"/>
</dbReference>
<keyword evidence="6" id="KW-1185">Reference proteome</keyword>
<dbReference type="SUPFAM" id="SSF56436">
    <property type="entry name" value="C-type lectin-like"/>
    <property type="match status" value="1"/>
</dbReference>
<evidence type="ECO:0000313" key="5">
    <source>
        <dbReference type="EMBL" id="KAK1880951.1"/>
    </source>
</evidence>
<dbReference type="InterPro" id="IPR016187">
    <property type="entry name" value="CTDL_fold"/>
</dbReference>
<feature type="domain" description="C-type lectin" evidence="4">
    <location>
        <begin position="123"/>
        <end position="224"/>
    </location>
</feature>
<comment type="subcellular location">
    <subcellularLocation>
        <location evidence="1">Cell membrane</location>
        <topology evidence="1">Single-pass type II membrane protein</topology>
    </subcellularLocation>
</comment>
<dbReference type="InterPro" id="IPR001304">
    <property type="entry name" value="C-type_lectin-like"/>
</dbReference>